<protein>
    <recommendedName>
        <fullName evidence="3">DUF4402 domain-containing protein</fullName>
    </recommendedName>
</protein>
<evidence type="ECO:0008006" key="3">
    <source>
        <dbReference type="Google" id="ProtNLM"/>
    </source>
</evidence>
<keyword evidence="1" id="KW-0732">Signal</keyword>
<dbReference type="EMBL" id="LT598653">
    <property type="protein sequence ID" value="SBV35036.1"/>
    <property type="molecule type" value="Genomic_DNA"/>
</dbReference>
<reference evidence="2" key="1">
    <citation type="submission" date="2016-03" db="EMBL/GenBank/DDBJ databases">
        <authorList>
            <person name="Ploux O."/>
        </authorList>
    </citation>
    <scope>NUCLEOTIDE SEQUENCE</scope>
    <source>
        <strain evidence="2">UC10</strain>
    </source>
</reference>
<proteinExistence type="predicted"/>
<dbReference type="Pfam" id="PF14352">
    <property type="entry name" value="DUF4402"/>
    <property type="match status" value="1"/>
</dbReference>
<dbReference type="InterPro" id="IPR025514">
    <property type="entry name" value="DUF4402"/>
</dbReference>
<accession>A0A1Y5Q2C0</accession>
<name>A0A1Y5Q2C0_9SPHN</name>
<evidence type="ECO:0000313" key="2">
    <source>
        <dbReference type="EMBL" id="SBV35036.1"/>
    </source>
</evidence>
<organism evidence="2">
    <name type="scientific">uncultured Sphingopyxis sp</name>
    <dbReference type="NCBI Taxonomy" id="310581"/>
    <lineage>
        <taxon>Bacteria</taxon>
        <taxon>Pseudomonadati</taxon>
        <taxon>Pseudomonadota</taxon>
        <taxon>Alphaproteobacteria</taxon>
        <taxon>Sphingomonadales</taxon>
        <taxon>Sphingomonadaceae</taxon>
        <taxon>Sphingopyxis</taxon>
        <taxon>environmental samples</taxon>
    </lineage>
</organism>
<sequence length="184" mass="18174">MGIRGTRHSRGAACVLTIAAIAASAAPYVPARAADMNGTANAAVVRPNTLIKTGDLDFGTLFSGPVGGTITIDPVTNWRGATGGATLVGNDGRRAVFQGTGGIFLITVSGSTSATLTRAGGGAAPMTASLVRAATTSGGGIALLGATLLPNGVQTYYIGGTLTVPANQPAGDYSGTFTLTVNYL</sequence>
<evidence type="ECO:0000256" key="1">
    <source>
        <dbReference type="SAM" id="SignalP"/>
    </source>
</evidence>
<gene>
    <name evidence="2" type="ORF">SPPYR_3921</name>
</gene>
<feature type="signal peptide" evidence="1">
    <location>
        <begin position="1"/>
        <end position="33"/>
    </location>
</feature>
<dbReference type="KEGG" id="sphu:SPPYR_3921"/>
<dbReference type="AlphaFoldDB" id="A0A1Y5Q2C0"/>
<feature type="chain" id="PRO_5012305965" description="DUF4402 domain-containing protein" evidence="1">
    <location>
        <begin position="34"/>
        <end position="184"/>
    </location>
</feature>